<dbReference type="Pfam" id="PF13472">
    <property type="entry name" value="Lipase_GDSL_2"/>
    <property type="match status" value="1"/>
</dbReference>
<dbReference type="InterPro" id="IPR013830">
    <property type="entry name" value="SGNH_hydro"/>
</dbReference>
<evidence type="ECO:0000259" key="1">
    <source>
        <dbReference type="Pfam" id="PF13472"/>
    </source>
</evidence>
<dbReference type="Gene3D" id="3.40.50.1110">
    <property type="entry name" value="SGNH hydrolase"/>
    <property type="match status" value="1"/>
</dbReference>
<gene>
    <name evidence="2" type="ORF">NCTC13093_00112</name>
</gene>
<reference evidence="2 3" key="1">
    <citation type="submission" date="2018-06" db="EMBL/GenBank/DDBJ databases">
        <authorList>
            <consortium name="Pathogen Informatics"/>
            <person name="Doyle S."/>
        </authorList>
    </citation>
    <scope>NUCLEOTIDE SEQUENCE [LARGE SCALE GENOMIC DNA]</scope>
    <source>
        <strain evidence="2 3">NCTC13093</strain>
    </source>
</reference>
<keyword evidence="3" id="KW-1185">Reference proteome</keyword>
<protein>
    <submittedName>
        <fullName evidence="2">GDSL-like Lipase/Acylhydrolase</fullName>
    </submittedName>
</protein>
<dbReference type="AlphaFoldDB" id="A0A2X0WEI0"/>
<dbReference type="GO" id="GO:0016788">
    <property type="term" value="F:hydrolase activity, acting on ester bonds"/>
    <property type="evidence" value="ECO:0007669"/>
    <property type="project" value="UniProtKB-ARBA"/>
</dbReference>
<organism evidence="2 3">
    <name type="scientific">Anaerobiospirillum thomasii</name>
    <dbReference type="NCBI Taxonomy" id="179995"/>
    <lineage>
        <taxon>Bacteria</taxon>
        <taxon>Pseudomonadati</taxon>
        <taxon>Pseudomonadota</taxon>
        <taxon>Gammaproteobacteria</taxon>
        <taxon>Aeromonadales</taxon>
        <taxon>Succinivibrionaceae</taxon>
        <taxon>Anaerobiospirillum</taxon>
    </lineage>
</organism>
<dbReference type="InterPro" id="IPR051532">
    <property type="entry name" value="Ester_Hydrolysis_Enzymes"/>
</dbReference>
<dbReference type="EMBL" id="UAPV01000001">
    <property type="protein sequence ID" value="SPT68777.1"/>
    <property type="molecule type" value="Genomic_DNA"/>
</dbReference>
<dbReference type="PANTHER" id="PTHR30383">
    <property type="entry name" value="THIOESTERASE 1/PROTEASE 1/LYSOPHOSPHOLIPASE L1"/>
    <property type="match status" value="1"/>
</dbReference>
<evidence type="ECO:0000313" key="2">
    <source>
        <dbReference type="EMBL" id="SPT68777.1"/>
    </source>
</evidence>
<name>A0A2X0WEI0_9GAMM</name>
<evidence type="ECO:0000313" key="3">
    <source>
        <dbReference type="Proteomes" id="UP000250086"/>
    </source>
</evidence>
<dbReference type="SUPFAM" id="SSF52266">
    <property type="entry name" value="SGNH hydrolase"/>
    <property type="match status" value="1"/>
</dbReference>
<dbReference type="RefSeq" id="WP_113742992.1">
    <property type="nucleotide sequence ID" value="NZ_UAPV01000001.1"/>
</dbReference>
<dbReference type="PANTHER" id="PTHR30383:SF29">
    <property type="entry name" value="SGNH HYDROLASE-TYPE ESTERASE DOMAIN-CONTAINING PROTEIN"/>
    <property type="match status" value="1"/>
</dbReference>
<keyword evidence="2" id="KW-0378">Hydrolase</keyword>
<dbReference type="Proteomes" id="UP000250086">
    <property type="component" value="Unassembled WGS sequence"/>
</dbReference>
<accession>A0A2X0WEI0</accession>
<feature type="domain" description="SGNH hydrolase-type esterase" evidence="1">
    <location>
        <begin position="8"/>
        <end position="203"/>
    </location>
</feature>
<dbReference type="InterPro" id="IPR036514">
    <property type="entry name" value="SGNH_hydro_sf"/>
</dbReference>
<sequence>MSEFRVLCFGDSNTWGFVPVKLGQMTRRYDKNTRWSGILQKLLGDNSTVVNAGLNSRTTSSFKGSAYQGVNLNALETFLDTYTQSLPLNLVIIMLGTNDVKESIAQRAEHSARRIGLLIDMVREKTYVGDVPKVLVISPVPVRYIEDESYNLEYNAGVDESKKQAEYYKQMCLQKDVEFLDASKLVPQADGDDGVHLSAAAHAKLADAVYQKILKMF</sequence>
<proteinExistence type="predicted"/>